<evidence type="ECO:0000313" key="7">
    <source>
        <dbReference type="EMBL" id="ATA78220.1"/>
    </source>
</evidence>
<gene>
    <name evidence="7" type="ORF">CGC59_00380</name>
</gene>
<dbReference type="PANTHER" id="PTHR23519:SF1">
    <property type="entry name" value="AUTOPHAGY-RELATED PROTEIN 22"/>
    <property type="match status" value="1"/>
</dbReference>
<dbReference type="InterPro" id="IPR050495">
    <property type="entry name" value="ATG22/LtaA_families"/>
</dbReference>
<dbReference type="Gene3D" id="1.20.1250.20">
    <property type="entry name" value="MFS general substrate transporter like domains"/>
    <property type="match status" value="1"/>
</dbReference>
<organism evidence="7 8">
    <name type="scientific">Capnocytophaga sputigena</name>
    <dbReference type="NCBI Taxonomy" id="1019"/>
    <lineage>
        <taxon>Bacteria</taxon>
        <taxon>Pseudomonadati</taxon>
        <taxon>Bacteroidota</taxon>
        <taxon>Flavobacteriia</taxon>
        <taxon>Flavobacteriales</taxon>
        <taxon>Flavobacteriaceae</taxon>
        <taxon>Capnocytophaga</taxon>
    </lineage>
</organism>
<evidence type="ECO:0000256" key="1">
    <source>
        <dbReference type="ARBA" id="ARBA00004127"/>
    </source>
</evidence>
<feature type="transmembrane region" description="Helical" evidence="6">
    <location>
        <begin position="62"/>
        <end position="81"/>
    </location>
</feature>
<evidence type="ECO:0000313" key="8">
    <source>
        <dbReference type="Proteomes" id="UP000217334"/>
    </source>
</evidence>
<dbReference type="AlphaFoldDB" id="A0A250EZD0"/>
<feature type="transmembrane region" description="Helical" evidence="6">
    <location>
        <begin position="291"/>
        <end position="310"/>
    </location>
</feature>
<feature type="transmembrane region" description="Helical" evidence="6">
    <location>
        <begin position="159"/>
        <end position="178"/>
    </location>
</feature>
<evidence type="ECO:0000256" key="5">
    <source>
        <dbReference type="ARBA" id="ARBA00023136"/>
    </source>
</evidence>
<dbReference type="Pfam" id="PF11700">
    <property type="entry name" value="ATG22"/>
    <property type="match status" value="1"/>
</dbReference>
<protein>
    <submittedName>
        <fullName evidence="7">MFS transporter</fullName>
    </submittedName>
</protein>
<keyword evidence="3 6" id="KW-0812">Transmembrane</keyword>
<proteinExistence type="predicted"/>
<dbReference type="Proteomes" id="UP000217334">
    <property type="component" value="Chromosome"/>
</dbReference>
<feature type="transmembrane region" description="Helical" evidence="6">
    <location>
        <begin position="322"/>
        <end position="343"/>
    </location>
</feature>
<feature type="transmembrane region" description="Helical" evidence="6">
    <location>
        <begin position="256"/>
        <end position="279"/>
    </location>
</feature>
<keyword evidence="4 6" id="KW-1133">Transmembrane helix</keyword>
<comment type="subcellular location">
    <subcellularLocation>
        <location evidence="1">Endomembrane system</location>
        <topology evidence="1">Multi-pass membrane protein</topology>
    </subcellularLocation>
</comment>
<feature type="transmembrane region" description="Helical" evidence="6">
    <location>
        <begin position="20"/>
        <end position="42"/>
    </location>
</feature>
<dbReference type="RefSeq" id="WP_095900468.1">
    <property type="nucleotide sequence ID" value="NZ_CAUOZK010000046.1"/>
</dbReference>
<feature type="transmembrane region" description="Helical" evidence="6">
    <location>
        <begin position="387"/>
        <end position="406"/>
    </location>
</feature>
<reference evidence="8" key="1">
    <citation type="submission" date="2017-06" db="EMBL/GenBank/DDBJ databases">
        <title>Capnocytophaga spp. assemblies.</title>
        <authorList>
            <person name="Gulvik C.A."/>
        </authorList>
    </citation>
    <scope>NUCLEOTIDE SEQUENCE [LARGE SCALE GENOMIC DNA]</scope>
    <source>
        <strain evidence="8">H4486</strain>
    </source>
</reference>
<keyword evidence="2" id="KW-0813">Transport</keyword>
<feature type="transmembrane region" description="Helical" evidence="6">
    <location>
        <begin position="118"/>
        <end position="138"/>
    </location>
</feature>
<evidence type="ECO:0000256" key="2">
    <source>
        <dbReference type="ARBA" id="ARBA00022448"/>
    </source>
</evidence>
<evidence type="ECO:0000256" key="3">
    <source>
        <dbReference type="ARBA" id="ARBA00022692"/>
    </source>
</evidence>
<feature type="transmembrane region" description="Helical" evidence="6">
    <location>
        <begin position="412"/>
        <end position="432"/>
    </location>
</feature>
<feature type="transmembrane region" description="Helical" evidence="6">
    <location>
        <begin position="93"/>
        <end position="112"/>
    </location>
</feature>
<accession>A0A250EZD0</accession>
<dbReference type="GO" id="GO:0012505">
    <property type="term" value="C:endomembrane system"/>
    <property type="evidence" value="ECO:0007669"/>
    <property type="project" value="UniProtKB-SubCell"/>
</dbReference>
<sequence length="442" mass="49553">MNNLARGDKKLLNAWAFYDWANSVYSLTIVSTIFPIFYGLLFRTAGLTHIALFGMIIKSTSVIAFVTALAFAMVVVLSPILSGIADYLGNKKTFMRFFCYMGALSSIGLYWFSLEHIYFSLFCYFCGVLGFWGSIVFYNSYLPDIALPEQYDAVSAKGYSLGYAGSVLLLIFNLIMVMKPEWIGFTTTNTGTTLTTMRISFITVGIWWIGFSSIPFCYLPSHKKNGTKVTKNILFNGFKELRKVWQQLTTSPRLKWYLIAFFVYSMGVQTVMLVATYFGEQEIQWTSAEESTIGLIVSVLIIQLVAIAGARLTVIAVCKWGNIGVLIALNAIWVGICLLSYYVYKPMQFYIIATLVGLVMGGIQTLSRSTYSAYLPDTKDTTSFFSFYDVTEKIGIVIGMGVYGLIDQFTNNMRNATVSLIIFFGLGIILLFKTNKQRVTNN</sequence>
<dbReference type="SUPFAM" id="SSF103473">
    <property type="entry name" value="MFS general substrate transporter"/>
    <property type="match status" value="1"/>
</dbReference>
<evidence type="ECO:0000256" key="6">
    <source>
        <dbReference type="SAM" id="Phobius"/>
    </source>
</evidence>
<dbReference type="PANTHER" id="PTHR23519">
    <property type="entry name" value="AUTOPHAGY-RELATED PROTEIN 22"/>
    <property type="match status" value="1"/>
</dbReference>
<dbReference type="InterPro" id="IPR024671">
    <property type="entry name" value="Atg22-like"/>
</dbReference>
<feature type="transmembrane region" description="Helical" evidence="6">
    <location>
        <begin position="349"/>
        <end position="366"/>
    </location>
</feature>
<feature type="transmembrane region" description="Helical" evidence="6">
    <location>
        <begin position="198"/>
        <end position="219"/>
    </location>
</feature>
<dbReference type="InterPro" id="IPR036259">
    <property type="entry name" value="MFS_trans_sf"/>
</dbReference>
<keyword evidence="5 6" id="KW-0472">Membrane</keyword>
<evidence type="ECO:0000256" key="4">
    <source>
        <dbReference type="ARBA" id="ARBA00022989"/>
    </source>
</evidence>
<name>A0A250EZD0_CAPSP</name>
<dbReference type="EMBL" id="CP022383">
    <property type="protein sequence ID" value="ATA78220.1"/>
    <property type="molecule type" value="Genomic_DNA"/>
</dbReference>